<evidence type="ECO:0000256" key="2">
    <source>
        <dbReference type="ARBA" id="ARBA00022603"/>
    </source>
</evidence>
<dbReference type="Gene3D" id="3.40.50.150">
    <property type="entry name" value="Vaccinia Virus protein VP39"/>
    <property type="match status" value="1"/>
</dbReference>
<gene>
    <name evidence="4" type="ORF">SAMN05421630_102421</name>
</gene>
<dbReference type="Pfam" id="PF08241">
    <property type="entry name" value="Methyltransf_11"/>
    <property type="match status" value="1"/>
</dbReference>
<dbReference type="Proteomes" id="UP000199494">
    <property type="component" value="Unassembled WGS sequence"/>
</dbReference>
<dbReference type="PANTHER" id="PTHR44942:SF4">
    <property type="entry name" value="METHYLTRANSFERASE TYPE 11 DOMAIN-CONTAINING PROTEIN"/>
    <property type="match status" value="1"/>
</dbReference>
<comment type="similarity">
    <text evidence="1">Belongs to the methyltransferase superfamily.</text>
</comment>
<dbReference type="InterPro" id="IPR051052">
    <property type="entry name" value="Diverse_substrate_MTase"/>
</dbReference>
<dbReference type="STRING" id="530584.SAMN05421630_102421"/>
<keyword evidence="5" id="KW-1185">Reference proteome</keyword>
<dbReference type="InterPro" id="IPR013216">
    <property type="entry name" value="Methyltransf_11"/>
</dbReference>
<dbReference type="SUPFAM" id="SSF53335">
    <property type="entry name" value="S-adenosyl-L-methionine-dependent methyltransferases"/>
    <property type="match status" value="1"/>
</dbReference>
<name>A0A1G6MA58_9PSEU</name>
<dbReference type="AlphaFoldDB" id="A0A1G6MA58"/>
<evidence type="ECO:0000313" key="5">
    <source>
        <dbReference type="Proteomes" id="UP000199494"/>
    </source>
</evidence>
<keyword evidence="2 4" id="KW-0489">Methyltransferase</keyword>
<dbReference type="InterPro" id="IPR029063">
    <property type="entry name" value="SAM-dependent_MTases_sf"/>
</dbReference>
<evidence type="ECO:0000256" key="3">
    <source>
        <dbReference type="ARBA" id="ARBA00022679"/>
    </source>
</evidence>
<reference evidence="4 5" key="1">
    <citation type="submission" date="2016-10" db="EMBL/GenBank/DDBJ databases">
        <authorList>
            <person name="de Groot N.N."/>
        </authorList>
    </citation>
    <scope>NUCLEOTIDE SEQUENCE [LARGE SCALE GENOMIC DNA]</scope>
    <source>
        <strain evidence="4 5">CGMCC 4.5506</strain>
    </source>
</reference>
<keyword evidence="3 4" id="KW-0808">Transferase</keyword>
<dbReference type="GO" id="GO:0032259">
    <property type="term" value="P:methylation"/>
    <property type="evidence" value="ECO:0007669"/>
    <property type="project" value="UniProtKB-KW"/>
</dbReference>
<organism evidence="4 5">
    <name type="scientific">Prauserella marina</name>
    <dbReference type="NCBI Taxonomy" id="530584"/>
    <lineage>
        <taxon>Bacteria</taxon>
        <taxon>Bacillati</taxon>
        <taxon>Actinomycetota</taxon>
        <taxon>Actinomycetes</taxon>
        <taxon>Pseudonocardiales</taxon>
        <taxon>Pseudonocardiaceae</taxon>
        <taxon>Prauserella</taxon>
    </lineage>
</organism>
<dbReference type="GO" id="GO:0008757">
    <property type="term" value="F:S-adenosylmethionine-dependent methyltransferase activity"/>
    <property type="evidence" value="ECO:0007669"/>
    <property type="project" value="InterPro"/>
</dbReference>
<proteinExistence type="inferred from homology"/>
<dbReference type="PANTHER" id="PTHR44942">
    <property type="entry name" value="METHYLTRANSF_11 DOMAIN-CONTAINING PROTEIN"/>
    <property type="match status" value="1"/>
</dbReference>
<evidence type="ECO:0000313" key="4">
    <source>
        <dbReference type="EMBL" id="SDC52369.1"/>
    </source>
</evidence>
<protein>
    <submittedName>
        <fullName evidence="4">Methyltransferase domain-containing protein</fullName>
    </submittedName>
</protein>
<evidence type="ECO:0000256" key="1">
    <source>
        <dbReference type="ARBA" id="ARBA00008361"/>
    </source>
</evidence>
<accession>A0A1G6MA58</accession>
<dbReference type="CDD" id="cd02440">
    <property type="entry name" value="AdoMet_MTases"/>
    <property type="match status" value="1"/>
</dbReference>
<dbReference type="EMBL" id="FMZE01000002">
    <property type="protein sequence ID" value="SDC52369.1"/>
    <property type="molecule type" value="Genomic_DNA"/>
</dbReference>
<sequence length="252" mass="27830">MEVVPSPNIWYYPDAYERENKAQDVEGDIWAVLAENVPMAGKDVVDVGCGAGFHLERLAATASSVTGVEPHPPLVRRAGRRMAGNPKVTVRKGTAQRLPLADASVDVVHARTAYFFGPGCDPGLREADRVLRRGGTLVIVDLDTRHRPYGDWMLADLPHYDPDEVDEFFAAEGFRCHRVRTRWRFDDPAAMESVLRIEFSAGVARRAVAETLRINAGRDGSDLFLPVGYRVLVRDKPAGLIHSSVDGSPRMP</sequence>